<evidence type="ECO:0000313" key="3">
    <source>
        <dbReference type="Proteomes" id="UP000094578"/>
    </source>
</evidence>
<name>A0A1E3L2R0_9BACL</name>
<keyword evidence="3" id="KW-1185">Reference proteome</keyword>
<dbReference type="EMBL" id="MDER01000055">
    <property type="protein sequence ID" value="ODP27455.1"/>
    <property type="molecule type" value="Genomic_DNA"/>
</dbReference>
<proteinExistence type="predicted"/>
<dbReference type="Proteomes" id="UP000094578">
    <property type="component" value="Unassembled WGS sequence"/>
</dbReference>
<protein>
    <submittedName>
        <fullName evidence="2">Uncharacterized protein</fullName>
    </submittedName>
</protein>
<reference evidence="2 3" key="1">
    <citation type="submission" date="2016-08" db="EMBL/GenBank/DDBJ databases">
        <title>Genome sequencing of Paenibacillus sp. TI45-13ar, isolated from Korean traditional nuruk.</title>
        <authorList>
            <person name="Kim S.-J."/>
        </authorList>
    </citation>
    <scope>NUCLEOTIDE SEQUENCE [LARGE SCALE GENOMIC DNA]</scope>
    <source>
        <strain evidence="2 3">TI45-13ar</strain>
    </source>
</reference>
<evidence type="ECO:0000256" key="1">
    <source>
        <dbReference type="SAM" id="SignalP"/>
    </source>
</evidence>
<comment type="caution">
    <text evidence="2">The sequence shown here is derived from an EMBL/GenBank/DDBJ whole genome shotgun (WGS) entry which is preliminary data.</text>
</comment>
<organism evidence="2 3">
    <name type="scientific">Paenibacillus nuruki</name>
    <dbReference type="NCBI Taxonomy" id="1886670"/>
    <lineage>
        <taxon>Bacteria</taxon>
        <taxon>Bacillati</taxon>
        <taxon>Bacillota</taxon>
        <taxon>Bacilli</taxon>
        <taxon>Bacillales</taxon>
        <taxon>Paenibacillaceae</taxon>
        <taxon>Paenibacillus</taxon>
    </lineage>
</organism>
<accession>A0A1E3L2R0</accession>
<dbReference type="AlphaFoldDB" id="A0A1E3L2R0"/>
<dbReference type="RefSeq" id="WP_069328561.1">
    <property type="nucleotide sequence ID" value="NZ_MDER01000055.1"/>
</dbReference>
<feature type="chain" id="PRO_5009131213" evidence="1">
    <location>
        <begin position="27"/>
        <end position="126"/>
    </location>
</feature>
<sequence length="126" mass="13318">MKRFMRLGSVIALAFCLTFVAQIASATSVTKTQTTAAIAFKEVQITGKGTMQTFSCKVTSGASGDCNIRLTNGSGARVSELSVGNQGEPLNRTIGVILEKGSKYTMMARIEQYSPVGQSVTANITD</sequence>
<feature type="signal peptide" evidence="1">
    <location>
        <begin position="1"/>
        <end position="26"/>
    </location>
</feature>
<gene>
    <name evidence="2" type="ORF">PTI45_03165</name>
</gene>
<keyword evidence="1" id="KW-0732">Signal</keyword>
<evidence type="ECO:0000313" key="2">
    <source>
        <dbReference type="EMBL" id="ODP27455.1"/>
    </source>
</evidence>
<dbReference type="STRING" id="1886670.PTI45_03165"/>